<gene>
    <name evidence="2" type="ORF">HGH92_04605</name>
</gene>
<keyword evidence="1" id="KW-0812">Transmembrane</keyword>
<dbReference type="RefSeq" id="WP_168869576.1">
    <property type="nucleotide sequence ID" value="NZ_JABAIA010000001.1"/>
</dbReference>
<keyword evidence="1" id="KW-0472">Membrane</keyword>
<evidence type="ECO:0000313" key="2">
    <source>
        <dbReference type="EMBL" id="NLR63582.1"/>
    </source>
</evidence>
<organism evidence="2 3">
    <name type="scientific">Chitinophaga varians</name>
    <dbReference type="NCBI Taxonomy" id="2202339"/>
    <lineage>
        <taxon>Bacteria</taxon>
        <taxon>Pseudomonadati</taxon>
        <taxon>Bacteroidota</taxon>
        <taxon>Chitinophagia</taxon>
        <taxon>Chitinophagales</taxon>
        <taxon>Chitinophagaceae</taxon>
        <taxon>Chitinophaga</taxon>
    </lineage>
</organism>
<dbReference type="EMBL" id="JABAIA010000001">
    <property type="protein sequence ID" value="NLR63582.1"/>
    <property type="molecule type" value="Genomic_DNA"/>
</dbReference>
<evidence type="ECO:0000256" key="1">
    <source>
        <dbReference type="SAM" id="Phobius"/>
    </source>
</evidence>
<comment type="caution">
    <text evidence="2">The sequence shown here is derived from an EMBL/GenBank/DDBJ whole genome shotgun (WGS) entry which is preliminary data.</text>
</comment>
<sequence>MALRKKHKILIFVSVLIVAIVGVLYYYGFAIVLWMFTPPVSKLQPKEKQYIDSLRTVYNCRSIWREPKYFMNDTSKKDEYFIIMTFAKSPAGLETDSLQQDSLRREAFKIAHHAYFDIMDKSPKFPGYGVSFSYGDLMRSYDFEFKTGELEDTSNNHIGH</sequence>
<feature type="transmembrane region" description="Helical" evidence="1">
    <location>
        <begin position="9"/>
        <end position="36"/>
    </location>
</feature>
<proteinExistence type="predicted"/>
<keyword evidence="1" id="KW-1133">Transmembrane helix</keyword>
<keyword evidence="3" id="KW-1185">Reference proteome</keyword>
<protein>
    <submittedName>
        <fullName evidence="2">Uncharacterized protein</fullName>
    </submittedName>
</protein>
<accession>A0A847RKT0</accession>
<dbReference type="AlphaFoldDB" id="A0A847RKT0"/>
<name>A0A847RKT0_9BACT</name>
<dbReference type="Proteomes" id="UP000570474">
    <property type="component" value="Unassembled WGS sequence"/>
</dbReference>
<evidence type="ECO:0000313" key="3">
    <source>
        <dbReference type="Proteomes" id="UP000570474"/>
    </source>
</evidence>
<reference evidence="2 3" key="1">
    <citation type="submission" date="2020-04" db="EMBL/GenBank/DDBJ databases">
        <authorList>
            <person name="Yin C."/>
        </authorList>
    </citation>
    <scope>NUCLEOTIDE SEQUENCE [LARGE SCALE GENOMIC DNA]</scope>
    <source>
        <strain evidence="2 3">Ae27</strain>
    </source>
</reference>